<dbReference type="InterPro" id="IPR043128">
    <property type="entry name" value="Rev_trsase/Diguanyl_cyclase"/>
</dbReference>
<dbReference type="Gene3D" id="3.30.450.20">
    <property type="entry name" value="PAS domain"/>
    <property type="match status" value="1"/>
</dbReference>
<feature type="domain" description="PAC" evidence="3">
    <location>
        <begin position="295"/>
        <end position="349"/>
    </location>
</feature>
<dbReference type="Pfam" id="PF00990">
    <property type="entry name" value="GGDEF"/>
    <property type="match status" value="1"/>
</dbReference>
<dbReference type="InterPro" id="IPR000014">
    <property type="entry name" value="PAS"/>
</dbReference>
<organism evidence="5 6">
    <name type="scientific">Paraburkholderia caribensis MBA4</name>
    <dbReference type="NCBI Taxonomy" id="1323664"/>
    <lineage>
        <taxon>Bacteria</taxon>
        <taxon>Pseudomonadati</taxon>
        <taxon>Pseudomonadota</taxon>
        <taxon>Betaproteobacteria</taxon>
        <taxon>Burkholderiales</taxon>
        <taxon>Burkholderiaceae</taxon>
        <taxon>Paraburkholderia</taxon>
    </lineage>
</organism>
<reference evidence="5 6" key="1">
    <citation type="journal article" date="2014" name="Genome Announc.">
        <title>Draft Genome Sequence of the Haloacid-Degrading Burkholderia caribensis Strain MBA4.</title>
        <authorList>
            <person name="Pan Y."/>
            <person name="Kong K.F."/>
            <person name="Tsang J.S."/>
        </authorList>
    </citation>
    <scope>NUCLEOTIDE SEQUENCE [LARGE SCALE GENOMIC DNA]</scope>
    <source>
        <strain evidence="5 6">MBA4</strain>
    </source>
</reference>
<dbReference type="SMART" id="SM00267">
    <property type="entry name" value="GGDEF"/>
    <property type="match status" value="1"/>
</dbReference>
<dbReference type="FunFam" id="3.30.70.270:FF:000001">
    <property type="entry name" value="Diguanylate cyclase domain protein"/>
    <property type="match status" value="1"/>
</dbReference>
<dbReference type="GO" id="GO:0003824">
    <property type="term" value="F:catalytic activity"/>
    <property type="evidence" value="ECO:0007669"/>
    <property type="project" value="UniProtKB-ARBA"/>
</dbReference>
<accession>A0A0P0RJM0</accession>
<gene>
    <name evidence="5" type="ORF">K788_0000043</name>
</gene>
<dbReference type="InterPro" id="IPR000700">
    <property type="entry name" value="PAS-assoc_C"/>
</dbReference>
<dbReference type="PROSITE" id="PS50887">
    <property type="entry name" value="GGDEF"/>
    <property type="match status" value="1"/>
</dbReference>
<dbReference type="InterPro" id="IPR035965">
    <property type="entry name" value="PAS-like_dom_sf"/>
</dbReference>
<proteinExistence type="predicted"/>
<dbReference type="Gene3D" id="3.30.70.270">
    <property type="match status" value="1"/>
</dbReference>
<dbReference type="SUPFAM" id="SSF55073">
    <property type="entry name" value="Nucleotide cyclase"/>
    <property type="match status" value="1"/>
</dbReference>
<evidence type="ECO:0000256" key="1">
    <source>
        <dbReference type="SAM" id="Phobius"/>
    </source>
</evidence>
<dbReference type="PROSITE" id="PS50113">
    <property type="entry name" value="PAC"/>
    <property type="match status" value="1"/>
</dbReference>
<feature type="transmembrane region" description="Helical" evidence="1">
    <location>
        <begin position="12"/>
        <end position="37"/>
    </location>
</feature>
<dbReference type="GeneID" id="69972590"/>
<dbReference type="PROSITE" id="PS50112">
    <property type="entry name" value="PAS"/>
    <property type="match status" value="1"/>
</dbReference>
<dbReference type="EMBL" id="CP012747">
    <property type="protein sequence ID" value="ALL68958.1"/>
    <property type="molecule type" value="Genomic_DNA"/>
</dbReference>
<feature type="domain" description="PAS" evidence="2">
    <location>
        <begin position="240"/>
        <end position="270"/>
    </location>
</feature>
<dbReference type="CDD" id="cd00130">
    <property type="entry name" value="PAS"/>
    <property type="match status" value="1"/>
</dbReference>
<dbReference type="PANTHER" id="PTHR46663">
    <property type="entry name" value="DIGUANYLATE CYCLASE DGCT-RELATED"/>
    <property type="match status" value="1"/>
</dbReference>
<dbReference type="AlphaFoldDB" id="A0A0P0RJM0"/>
<dbReference type="KEGG" id="bcai:K788_0000043"/>
<dbReference type="InterPro" id="IPR024478">
    <property type="entry name" value="HlyB_4HB_MCP"/>
</dbReference>
<dbReference type="NCBIfam" id="TIGR00254">
    <property type="entry name" value="GGDEF"/>
    <property type="match status" value="1"/>
</dbReference>
<dbReference type="CDD" id="cd01949">
    <property type="entry name" value="GGDEF"/>
    <property type="match status" value="1"/>
</dbReference>
<feature type="domain" description="GGDEF" evidence="4">
    <location>
        <begin position="381"/>
        <end position="514"/>
    </location>
</feature>
<evidence type="ECO:0000313" key="6">
    <source>
        <dbReference type="Proteomes" id="UP000019146"/>
    </source>
</evidence>
<evidence type="ECO:0000259" key="4">
    <source>
        <dbReference type="PROSITE" id="PS50887"/>
    </source>
</evidence>
<dbReference type="Proteomes" id="UP000019146">
    <property type="component" value="Chromosome 2"/>
</dbReference>
<name>A0A0P0RJM0_9BURK</name>
<dbReference type="NCBIfam" id="TIGR00229">
    <property type="entry name" value="sensory_box"/>
    <property type="match status" value="1"/>
</dbReference>
<dbReference type="SUPFAM" id="SSF55785">
    <property type="entry name" value="PYP-like sensor domain (PAS domain)"/>
    <property type="match status" value="1"/>
</dbReference>
<sequence length="518" mass="57786">MKTVARLYKSKIIAVLISALIFISMLVAGGVFGISLLEHDMRTMFAGNTRPISQLNELRAASLDARRTFWRAAVFAHSGDVDASLVRIRADEMRIESAWAAYYPSGVSSKREEELGKEIGSDLSKFHAVLDDAVKKLTAKDYDNAVRWFDQNVALMDHFDQLIGEDINTNANQAAELISDAEDVAKMMFRIAMAFFGLCVTGASGVVIYLLRQKYDSEGESRYKSWLANRMFECSANGCMITNHEGIIEQVNPAFTRMTGYTPVEVLGRQPDIMSSGRQSPEFYHAFWKSLKETGQWEGELWNRRKDGGLYLEWMSVAGVRDQDGRFSHYVAIMSDVTERHRDNERLSRLATHDTLTGLPNRMLLEERIAHAISRAKRTGNKIAVMFGDLDGFKAVNDARGHKVGDDVLKVVAERLKTRVRESDTVARLGGDEFVIVIEDIDDLQRVDAIARSLVASIGQPVKVDGCDAHVTLSIGISVYPDDGVDAEQLLERGDCAMYEVKKSGKDSFRFCADPAPV</sequence>
<keyword evidence="1" id="KW-1133">Transmembrane helix</keyword>
<protein>
    <submittedName>
        <fullName evidence="5">Diguanylate cyclase/phosphodiesterase with PAS/PAC sensor</fullName>
    </submittedName>
</protein>
<dbReference type="InterPro" id="IPR000160">
    <property type="entry name" value="GGDEF_dom"/>
</dbReference>
<dbReference type="InterPro" id="IPR029787">
    <property type="entry name" value="Nucleotide_cyclase"/>
</dbReference>
<keyword evidence="1" id="KW-0472">Membrane</keyword>
<dbReference type="RefSeq" id="WP_035997145.1">
    <property type="nucleotide sequence ID" value="NZ_CP012747.1"/>
</dbReference>
<evidence type="ECO:0000313" key="5">
    <source>
        <dbReference type="EMBL" id="ALL68958.1"/>
    </source>
</evidence>
<dbReference type="InterPro" id="IPR052163">
    <property type="entry name" value="DGC-Regulatory_Protein"/>
</dbReference>
<dbReference type="PANTHER" id="PTHR46663:SF3">
    <property type="entry name" value="SLL0267 PROTEIN"/>
    <property type="match status" value="1"/>
</dbReference>
<dbReference type="SMART" id="SM00091">
    <property type="entry name" value="PAS"/>
    <property type="match status" value="1"/>
</dbReference>
<evidence type="ECO:0000259" key="3">
    <source>
        <dbReference type="PROSITE" id="PS50113"/>
    </source>
</evidence>
<dbReference type="Pfam" id="PF12729">
    <property type="entry name" value="4HB_MCP_1"/>
    <property type="match status" value="1"/>
</dbReference>
<evidence type="ECO:0000259" key="2">
    <source>
        <dbReference type="PROSITE" id="PS50112"/>
    </source>
</evidence>
<feature type="transmembrane region" description="Helical" evidence="1">
    <location>
        <begin position="191"/>
        <end position="211"/>
    </location>
</feature>
<dbReference type="InterPro" id="IPR001610">
    <property type="entry name" value="PAC"/>
</dbReference>
<dbReference type="SMART" id="SM00086">
    <property type="entry name" value="PAC"/>
    <property type="match status" value="1"/>
</dbReference>
<dbReference type="Pfam" id="PF13426">
    <property type="entry name" value="PAS_9"/>
    <property type="match status" value="1"/>
</dbReference>
<keyword evidence="1" id="KW-0812">Transmembrane</keyword>